<dbReference type="OrthoDB" id="10522445at2759"/>
<protein>
    <submittedName>
        <fullName evidence="1">Uncharacterized protein</fullName>
    </submittedName>
</protein>
<gene>
    <name evidence="1" type="ORF">NAV_LOCUS6547</name>
</gene>
<reference evidence="1 2" key="1">
    <citation type="submission" date="2018-08" db="EMBL/GenBank/DDBJ databases">
        <authorList>
            <person name="Laetsch R D."/>
            <person name="Stevens L."/>
            <person name="Kumar S."/>
            <person name="Blaxter L. M."/>
        </authorList>
    </citation>
    <scope>NUCLEOTIDE SEQUENCE [LARGE SCALE GENOMIC DNA]</scope>
</reference>
<evidence type="ECO:0000313" key="2">
    <source>
        <dbReference type="Proteomes" id="UP000276991"/>
    </source>
</evidence>
<dbReference type="EMBL" id="UPTC01001372">
    <property type="protein sequence ID" value="VBB31756.1"/>
    <property type="molecule type" value="Genomic_DNA"/>
</dbReference>
<proteinExistence type="predicted"/>
<sequence>MKLSLSSAETISTDKNLPCYSGKEERTHNGKVKWLHRAWKNEHLSIDVIVSEYRRDQMTSTVSGRFHRGNFHAEPGDMKPGVLIPLLSKAEAELIVDYRNWIDLSRQVANKRATRRSMDYSNEYGMHGWTPRPGAVLQAAWLRMGSDTDNSVQFLHLARQLDGTHLGHPRHVGPDILHLEVSEAIFTGNRLLWLRGSNSNFMWTILCMQLKWRRELNAFQSC</sequence>
<dbReference type="Proteomes" id="UP000276991">
    <property type="component" value="Unassembled WGS sequence"/>
</dbReference>
<evidence type="ECO:0000313" key="1">
    <source>
        <dbReference type="EMBL" id="VBB31756.1"/>
    </source>
</evidence>
<organism evidence="1 2">
    <name type="scientific">Acanthocheilonema viteae</name>
    <name type="common">Filarial nematode worm</name>
    <name type="synonym">Dipetalonema viteae</name>
    <dbReference type="NCBI Taxonomy" id="6277"/>
    <lineage>
        <taxon>Eukaryota</taxon>
        <taxon>Metazoa</taxon>
        <taxon>Ecdysozoa</taxon>
        <taxon>Nematoda</taxon>
        <taxon>Chromadorea</taxon>
        <taxon>Rhabditida</taxon>
        <taxon>Spirurina</taxon>
        <taxon>Spiruromorpha</taxon>
        <taxon>Filarioidea</taxon>
        <taxon>Onchocercidae</taxon>
        <taxon>Acanthocheilonema</taxon>
    </lineage>
</organism>
<dbReference type="AlphaFoldDB" id="A0A498SRF6"/>
<name>A0A498SRF6_ACAVI</name>
<accession>A0A498SRF6</accession>
<keyword evidence="2" id="KW-1185">Reference proteome</keyword>